<proteinExistence type="predicted"/>
<dbReference type="AlphaFoldDB" id="A0AAV3Z1Z7"/>
<evidence type="ECO:0000313" key="1">
    <source>
        <dbReference type="EMBL" id="GFN88585.1"/>
    </source>
</evidence>
<evidence type="ECO:0000313" key="2">
    <source>
        <dbReference type="Proteomes" id="UP000735302"/>
    </source>
</evidence>
<name>A0AAV3Z1Z7_9GAST</name>
<gene>
    <name evidence="1" type="ORF">PoB_001509100</name>
</gene>
<dbReference type="Proteomes" id="UP000735302">
    <property type="component" value="Unassembled WGS sequence"/>
</dbReference>
<dbReference type="EMBL" id="BLXT01001860">
    <property type="protein sequence ID" value="GFN88585.1"/>
    <property type="molecule type" value="Genomic_DNA"/>
</dbReference>
<comment type="caution">
    <text evidence="1">The sequence shown here is derived from an EMBL/GenBank/DDBJ whole genome shotgun (WGS) entry which is preliminary data.</text>
</comment>
<organism evidence="1 2">
    <name type="scientific">Plakobranchus ocellatus</name>
    <dbReference type="NCBI Taxonomy" id="259542"/>
    <lineage>
        <taxon>Eukaryota</taxon>
        <taxon>Metazoa</taxon>
        <taxon>Spiralia</taxon>
        <taxon>Lophotrochozoa</taxon>
        <taxon>Mollusca</taxon>
        <taxon>Gastropoda</taxon>
        <taxon>Heterobranchia</taxon>
        <taxon>Euthyneura</taxon>
        <taxon>Panpulmonata</taxon>
        <taxon>Sacoglossa</taxon>
        <taxon>Placobranchoidea</taxon>
        <taxon>Plakobranchidae</taxon>
        <taxon>Plakobranchus</taxon>
    </lineage>
</organism>
<keyword evidence="2" id="KW-1185">Reference proteome</keyword>
<protein>
    <submittedName>
        <fullName evidence="1">Uncharacterized protein</fullName>
    </submittedName>
</protein>
<accession>A0AAV3Z1Z7</accession>
<sequence length="102" mass="11252">MEIPHQNNPCNVRQSCLEQLSPLGLLLCSSGEYNLPLRLLLRWDQNTSLPGGGGRAGGHYTISRAIFTEGHTVPSHLRNLPVSHSSILKTCLMTLLFKVTMI</sequence>
<reference evidence="1 2" key="1">
    <citation type="journal article" date="2021" name="Elife">
        <title>Chloroplast acquisition without the gene transfer in kleptoplastic sea slugs, Plakobranchus ocellatus.</title>
        <authorList>
            <person name="Maeda T."/>
            <person name="Takahashi S."/>
            <person name="Yoshida T."/>
            <person name="Shimamura S."/>
            <person name="Takaki Y."/>
            <person name="Nagai Y."/>
            <person name="Toyoda A."/>
            <person name="Suzuki Y."/>
            <person name="Arimoto A."/>
            <person name="Ishii H."/>
            <person name="Satoh N."/>
            <person name="Nishiyama T."/>
            <person name="Hasebe M."/>
            <person name="Maruyama T."/>
            <person name="Minagawa J."/>
            <person name="Obokata J."/>
            <person name="Shigenobu S."/>
        </authorList>
    </citation>
    <scope>NUCLEOTIDE SEQUENCE [LARGE SCALE GENOMIC DNA]</scope>
</reference>